<dbReference type="GO" id="GO:0048038">
    <property type="term" value="F:quinone binding"/>
    <property type="evidence" value="ECO:0007669"/>
    <property type="project" value="TreeGrafter"/>
</dbReference>
<name>A0A0F4GKQ6_9PEZI</name>
<dbReference type="InterPro" id="IPR036291">
    <property type="entry name" value="NAD(P)-bd_dom_sf"/>
</dbReference>
<comment type="caution">
    <text evidence="6">The sequence shown here is derived from an EMBL/GenBank/DDBJ whole genome shotgun (WGS) entry which is preliminary data.</text>
</comment>
<feature type="domain" description="Ketoreductase" evidence="5">
    <location>
        <begin position="6"/>
        <end position="193"/>
    </location>
</feature>
<evidence type="ECO:0000256" key="2">
    <source>
        <dbReference type="ARBA" id="ARBA00022857"/>
    </source>
</evidence>
<protein>
    <recommendedName>
        <fullName evidence="5">Ketoreductase domain-containing protein</fullName>
    </recommendedName>
</protein>
<evidence type="ECO:0000259" key="5">
    <source>
        <dbReference type="SMART" id="SM00822"/>
    </source>
</evidence>
<dbReference type="Gene3D" id="3.40.50.720">
    <property type="entry name" value="NAD(P)-binding Rossmann-like Domain"/>
    <property type="match status" value="1"/>
</dbReference>
<evidence type="ECO:0000256" key="4">
    <source>
        <dbReference type="SAM" id="MobiDB-lite"/>
    </source>
</evidence>
<dbReference type="PRINTS" id="PR00081">
    <property type="entry name" value="GDHRDH"/>
</dbReference>
<dbReference type="InterPro" id="IPR002347">
    <property type="entry name" value="SDR_fam"/>
</dbReference>
<keyword evidence="2" id="KW-0521">NADP</keyword>
<dbReference type="GO" id="GO:0006633">
    <property type="term" value="P:fatty acid biosynthetic process"/>
    <property type="evidence" value="ECO:0007669"/>
    <property type="project" value="TreeGrafter"/>
</dbReference>
<dbReference type="InterPro" id="IPR020904">
    <property type="entry name" value="Sc_DH/Rdtase_CS"/>
</dbReference>
<dbReference type="Pfam" id="PF00106">
    <property type="entry name" value="adh_short"/>
    <property type="match status" value="1"/>
</dbReference>
<dbReference type="SUPFAM" id="SSF51735">
    <property type="entry name" value="NAD(P)-binding Rossmann-fold domains"/>
    <property type="match status" value="1"/>
</dbReference>
<dbReference type="PANTHER" id="PTHR42760:SF127">
    <property type="entry name" value="3-KETOACYL-ACYL CARRIER PROTEIN REDUCTASE-RELATED"/>
    <property type="match status" value="1"/>
</dbReference>
<dbReference type="OrthoDB" id="417891at2759"/>
<dbReference type="EMBL" id="LAFY01000448">
    <property type="protein sequence ID" value="KJX97843.1"/>
    <property type="molecule type" value="Genomic_DNA"/>
</dbReference>
<evidence type="ECO:0000256" key="1">
    <source>
        <dbReference type="ARBA" id="ARBA00006484"/>
    </source>
</evidence>
<comment type="similarity">
    <text evidence="1 3">Belongs to the short-chain dehydrogenases/reductases (SDR) family.</text>
</comment>
<evidence type="ECO:0000256" key="3">
    <source>
        <dbReference type="RuleBase" id="RU000363"/>
    </source>
</evidence>
<dbReference type="GO" id="GO:0016616">
    <property type="term" value="F:oxidoreductase activity, acting on the CH-OH group of donors, NAD or NADP as acceptor"/>
    <property type="evidence" value="ECO:0007669"/>
    <property type="project" value="TreeGrafter"/>
</dbReference>
<dbReference type="SMART" id="SM00822">
    <property type="entry name" value="PKS_KR"/>
    <property type="match status" value="1"/>
</dbReference>
<dbReference type="FunFam" id="3.40.50.720:FF:000084">
    <property type="entry name" value="Short-chain dehydrogenase reductase"/>
    <property type="match status" value="1"/>
</dbReference>
<accession>A0A0F4GKQ6</accession>
<dbReference type="PROSITE" id="PS00061">
    <property type="entry name" value="ADH_SHORT"/>
    <property type="match status" value="1"/>
</dbReference>
<reference evidence="6 7" key="1">
    <citation type="submission" date="2015-03" db="EMBL/GenBank/DDBJ databases">
        <title>RNA-seq based gene annotation and comparative genomics of four Zymoseptoria species reveal species-specific pathogenicity related genes and transposable element activity.</title>
        <authorList>
            <person name="Grandaubert J."/>
            <person name="Bhattacharyya A."/>
            <person name="Stukenbrock E.H."/>
        </authorList>
    </citation>
    <scope>NUCLEOTIDE SEQUENCE [LARGE SCALE GENOMIC DNA]</scope>
    <source>
        <strain evidence="6 7">Zb18110</strain>
    </source>
</reference>
<keyword evidence="7" id="KW-1185">Reference proteome</keyword>
<dbReference type="CDD" id="cd05233">
    <property type="entry name" value="SDR_c"/>
    <property type="match status" value="1"/>
</dbReference>
<dbReference type="STRING" id="1047168.A0A0F4GKQ6"/>
<gene>
    <name evidence="6" type="ORF">TI39_contig456g00002</name>
</gene>
<dbReference type="InterPro" id="IPR057326">
    <property type="entry name" value="KR_dom"/>
</dbReference>
<dbReference type="AlphaFoldDB" id="A0A0F4GKQ6"/>
<dbReference type="PRINTS" id="PR00080">
    <property type="entry name" value="SDRFAMILY"/>
</dbReference>
<sequence>MAHQGKTVLVTGGASGLGRATAEHFLSVGSNVVICDISKTALADYNEKVAAINPDRTLAVETDVTSESALDSLFEQIEKKFGHLDYAINSAGVMDHFDPVGEVSRAEFDRVIAVNLTAPTFITKRAITSMLKAGVKGSIVNIASLAAFRGWAGGSAYTISKHGLIGLTKSTAAFYRTKGIRCNAIAAGAMATNIAAHLHVTPPNAAGLDLNMKAFGLWEGAWTEPAKLAKLIATLCDEDNEMVNGAVVNSEFVSFLPPLPFYTNFNPESTSPVRQGQHGRSRPASGDCQSRQPYRMIAGVHSQNHYGHIAVGQAAETRRNIRSSAGSLRPELRKAQSFDWDATESDHNYNQQSRLFPIATTTLIVGAGQHEEDRDMCNVSGLSLFSTLGDLDDNEGVQIFDITEPEAPRYGFVYLEDSERYTREMNENEDFDEYEATCKIPTPVKVVLNARD</sequence>
<proteinExistence type="inferred from homology"/>
<evidence type="ECO:0000313" key="6">
    <source>
        <dbReference type="EMBL" id="KJX97843.1"/>
    </source>
</evidence>
<dbReference type="PANTHER" id="PTHR42760">
    <property type="entry name" value="SHORT-CHAIN DEHYDROGENASES/REDUCTASES FAMILY MEMBER"/>
    <property type="match status" value="1"/>
</dbReference>
<organism evidence="6 7">
    <name type="scientific">Zymoseptoria brevis</name>
    <dbReference type="NCBI Taxonomy" id="1047168"/>
    <lineage>
        <taxon>Eukaryota</taxon>
        <taxon>Fungi</taxon>
        <taxon>Dikarya</taxon>
        <taxon>Ascomycota</taxon>
        <taxon>Pezizomycotina</taxon>
        <taxon>Dothideomycetes</taxon>
        <taxon>Dothideomycetidae</taxon>
        <taxon>Mycosphaerellales</taxon>
        <taxon>Mycosphaerellaceae</taxon>
        <taxon>Zymoseptoria</taxon>
    </lineage>
</organism>
<evidence type="ECO:0000313" key="7">
    <source>
        <dbReference type="Proteomes" id="UP000033647"/>
    </source>
</evidence>
<feature type="region of interest" description="Disordered" evidence="4">
    <location>
        <begin position="267"/>
        <end position="290"/>
    </location>
</feature>
<dbReference type="Proteomes" id="UP000033647">
    <property type="component" value="Unassembled WGS sequence"/>
</dbReference>